<comment type="subcellular location">
    <subcellularLocation>
        <location evidence="1">Cell inner membrane</location>
        <topology evidence="1">Multi-pass membrane protein</topology>
    </subcellularLocation>
</comment>
<proteinExistence type="inferred from homology"/>
<evidence type="ECO:0000256" key="9">
    <source>
        <dbReference type="SAM" id="Phobius"/>
    </source>
</evidence>
<feature type="transmembrane region" description="Helical" evidence="9">
    <location>
        <begin position="48"/>
        <end position="68"/>
    </location>
</feature>
<evidence type="ECO:0000313" key="10">
    <source>
        <dbReference type="EMBL" id="PJZ70869.1"/>
    </source>
</evidence>
<keyword evidence="7 9" id="KW-0472">Membrane</keyword>
<dbReference type="Pfam" id="PF04143">
    <property type="entry name" value="Sulf_transp"/>
    <property type="match status" value="1"/>
</dbReference>
<dbReference type="PANTHER" id="PTHR30574:SF1">
    <property type="entry name" value="SULPHUR TRANSPORT DOMAIN-CONTAINING PROTEIN"/>
    <property type="match status" value="1"/>
</dbReference>
<evidence type="ECO:0000313" key="11">
    <source>
        <dbReference type="EMBL" id="PJZ73765.1"/>
    </source>
</evidence>
<dbReference type="Proteomes" id="UP000231962">
    <property type="component" value="Unassembled WGS sequence"/>
</dbReference>
<dbReference type="AlphaFoldDB" id="A0A2M9ZP37"/>
<evidence type="ECO:0000256" key="6">
    <source>
        <dbReference type="ARBA" id="ARBA00022989"/>
    </source>
</evidence>
<evidence type="ECO:0000256" key="5">
    <source>
        <dbReference type="ARBA" id="ARBA00022692"/>
    </source>
</evidence>
<organism evidence="11 13">
    <name type="scientific">Leptospira perolatii</name>
    <dbReference type="NCBI Taxonomy" id="2023191"/>
    <lineage>
        <taxon>Bacteria</taxon>
        <taxon>Pseudomonadati</taxon>
        <taxon>Spirochaetota</taxon>
        <taxon>Spirochaetia</taxon>
        <taxon>Leptospirales</taxon>
        <taxon>Leptospiraceae</taxon>
        <taxon>Leptospira</taxon>
    </lineage>
</organism>
<keyword evidence="3" id="KW-1003">Cell membrane</keyword>
<dbReference type="GO" id="GO:0005886">
    <property type="term" value="C:plasma membrane"/>
    <property type="evidence" value="ECO:0007669"/>
    <property type="project" value="UniProtKB-SubCell"/>
</dbReference>
<name>A0A2M9ZP37_9LEPT</name>
<reference evidence="12 13" key="1">
    <citation type="submission" date="2017-07" db="EMBL/GenBank/DDBJ databases">
        <title>Leptospira spp. isolated from tropical soils.</title>
        <authorList>
            <person name="Thibeaux R."/>
            <person name="Iraola G."/>
            <person name="Ferres I."/>
            <person name="Bierque E."/>
            <person name="Girault D."/>
            <person name="Soupe-Gilbert M.-E."/>
            <person name="Picardeau M."/>
            <person name="Goarant C."/>
        </authorList>
    </citation>
    <scope>NUCLEOTIDE SEQUENCE [LARGE SCALE GENOMIC DNA]</scope>
    <source>
        <strain evidence="11 13">FH1-B-B1</strain>
        <strain evidence="10 12">FH1-B-C1</strain>
    </source>
</reference>
<sequence>MTTEWTMGLIGGVVIGIAVSLMLLWNGRVTGVSSIVYGVLNPVKGDTAWRWYFLIGLLLGGLSLQATAPNLLSAELQIKTWIGAFAGLLVGFGAILGGGCTSGHGVCGVSRFSLRSILATIVFMVAGMAAVVLLRSTGMLL</sequence>
<evidence type="ECO:0000256" key="7">
    <source>
        <dbReference type="ARBA" id="ARBA00023136"/>
    </source>
</evidence>
<keyword evidence="4" id="KW-0997">Cell inner membrane</keyword>
<dbReference type="InterPro" id="IPR007272">
    <property type="entry name" value="Sulf_transp_TsuA/YedE"/>
</dbReference>
<dbReference type="EMBL" id="NPDZ01000003">
    <property type="protein sequence ID" value="PJZ73765.1"/>
    <property type="molecule type" value="Genomic_DNA"/>
</dbReference>
<feature type="transmembrane region" description="Helical" evidence="9">
    <location>
        <begin position="80"/>
        <end position="100"/>
    </location>
</feature>
<feature type="transmembrane region" description="Helical" evidence="9">
    <location>
        <begin position="112"/>
        <end position="134"/>
    </location>
</feature>
<evidence type="ECO:0000256" key="3">
    <source>
        <dbReference type="ARBA" id="ARBA00022475"/>
    </source>
</evidence>
<accession>A0A2M9ZP37</accession>
<keyword evidence="6 9" id="KW-1133">Transmembrane helix</keyword>
<dbReference type="PANTHER" id="PTHR30574">
    <property type="entry name" value="INNER MEMBRANE PROTEIN YEDE"/>
    <property type="match status" value="1"/>
</dbReference>
<dbReference type="OrthoDB" id="9814020at2"/>
<evidence type="ECO:0000256" key="8">
    <source>
        <dbReference type="ARBA" id="ARBA00035655"/>
    </source>
</evidence>
<evidence type="ECO:0000313" key="12">
    <source>
        <dbReference type="Proteomes" id="UP000231962"/>
    </source>
</evidence>
<keyword evidence="2" id="KW-0813">Transport</keyword>
<dbReference type="EMBL" id="NPDY01000002">
    <property type="protein sequence ID" value="PJZ70869.1"/>
    <property type="molecule type" value="Genomic_DNA"/>
</dbReference>
<evidence type="ECO:0000256" key="1">
    <source>
        <dbReference type="ARBA" id="ARBA00004429"/>
    </source>
</evidence>
<evidence type="ECO:0000256" key="2">
    <source>
        <dbReference type="ARBA" id="ARBA00022448"/>
    </source>
</evidence>
<dbReference type="RefSeq" id="WP_100712873.1">
    <property type="nucleotide sequence ID" value="NZ_NPDY01000002.1"/>
</dbReference>
<dbReference type="Proteomes" id="UP000231990">
    <property type="component" value="Unassembled WGS sequence"/>
</dbReference>
<feature type="transmembrane region" description="Helical" evidence="9">
    <location>
        <begin position="6"/>
        <end position="27"/>
    </location>
</feature>
<comment type="similarity">
    <text evidence="8">Belongs to the TsuA/YedE (TC 9.B.102) family.</text>
</comment>
<evidence type="ECO:0000256" key="4">
    <source>
        <dbReference type="ARBA" id="ARBA00022519"/>
    </source>
</evidence>
<keyword evidence="5 9" id="KW-0812">Transmembrane</keyword>
<comment type="caution">
    <text evidence="11">The sequence shown here is derived from an EMBL/GenBank/DDBJ whole genome shotgun (WGS) entry which is preliminary data.</text>
</comment>
<gene>
    <name evidence="10" type="ORF">CH360_05010</name>
    <name evidence="11" type="ORF">CH373_06280</name>
</gene>
<evidence type="ECO:0000313" key="13">
    <source>
        <dbReference type="Proteomes" id="UP000231990"/>
    </source>
</evidence>
<keyword evidence="12" id="KW-1185">Reference proteome</keyword>
<protein>
    <submittedName>
        <fullName evidence="11">YeeE/YedE family protein</fullName>
    </submittedName>
</protein>